<feature type="compositionally biased region" description="Polar residues" evidence="1">
    <location>
        <begin position="21"/>
        <end position="38"/>
    </location>
</feature>
<dbReference type="Proteomes" id="UP000092124">
    <property type="component" value="Unassembled WGS sequence"/>
</dbReference>
<proteinExistence type="predicted"/>
<sequence>MSQPLSFWADADDETSFSSIDLESNQSEQDTMSPQPRSANVHAWDSVPKLPVNKNDHRSHPEYLMVRHEIKIVFPESAGKLDNGVWVQSCPFAYYVVALGNTGYNLRNEELLASPPANSKVPVGVEGAENSLSSLKELEREPKLAFELFRSPLDPEMDASDSSHSPSPAPACTLASTLGKLTSTPTSLPTSSRPEKFSTNLWPLDVNVQVGPRSRDAELRQLHVGKSDTTFRGLQAEMPVWSMNIHIWGINVHFGAFDIHIWNFHFTFYLRHLKVPVWAMNINIWSINANFGPFNSMNINIRGSNFHTGTSDAALNFGSTGIHSYVPLQLGTFQTQVTLK</sequence>
<name>A0A1A6G070_NEOLE</name>
<gene>
    <name evidence="2" type="ORF">A6R68_10125</name>
</gene>
<feature type="region of interest" description="Disordered" evidence="1">
    <location>
        <begin position="21"/>
        <end position="40"/>
    </location>
</feature>
<evidence type="ECO:0000313" key="3">
    <source>
        <dbReference type="Proteomes" id="UP000092124"/>
    </source>
</evidence>
<dbReference type="EMBL" id="LZPO01110809">
    <property type="protein sequence ID" value="OBS58797.1"/>
    <property type="molecule type" value="Genomic_DNA"/>
</dbReference>
<keyword evidence="3" id="KW-1185">Reference proteome</keyword>
<evidence type="ECO:0000313" key="2">
    <source>
        <dbReference type="EMBL" id="OBS58797.1"/>
    </source>
</evidence>
<comment type="caution">
    <text evidence="2">The sequence shown here is derived from an EMBL/GenBank/DDBJ whole genome shotgun (WGS) entry which is preliminary data.</text>
</comment>
<dbReference type="OrthoDB" id="9921703at2759"/>
<dbReference type="AlphaFoldDB" id="A0A1A6G070"/>
<reference evidence="2 3" key="1">
    <citation type="submission" date="2016-06" db="EMBL/GenBank/DDBJ databases">
        <title>The Draft Genome Sequence and Annotation of the Desert Woodrat Neotoma lepida.</title>
        <authorList>
            <person name="Campbell M."/>
            <person name="Oakeson K.F."/>
            <person name="Yandell M."/>
            <person name="Halpert J.R."/>
            <person name="Dearing D."/>
        </authorList>
    </citation>
    <scope>NUCLEOTIDE SEQUENCE [LARGE SCALE GENOMIC DNA]</scope>
    <source>
        <strain evidence="2">417</strain>
        <tissue evidence="2">Liver</tissue>
    </source>
</reference>
<evidence type="ECO:0000256" key="1">
    <source>
        <dbReference type="SAM" id="MobiDB-lite"/>
    </source>
</evidence>
<accession>A0A1A6G070</accession>
<protein>
    <submittedName>
        <fullName evidence="2">Uncharacterized protein</fullName>
    </submittedName>
</protein>
<organism evidence="2 3">
    <name type="scientific">Neotoma lepida</name>
    <name type="common">Desert woodrat</name>
    <dbReference type="NCBI Taxonomy" id="56216"/>
    <lineage>
        <taxon>Eukaryota</taxon>
        <taxon>Metazoa</taxon>
        <taxon>Chordata</taxon>
        <taxon>Craniata</taxon>
        <taxon>Vertebrata</taxon>
        <taxon>Euteleostomi</taxon>
        <taxon>Mammalia</taxon>
        <taxon>Eutheria</taxon>
        <taxon>Euarchontoglires</taxon>
        <taxon>Glires</taxon>
        <taxon>Rodentia</taxon>
        <taxon>Myomorpha</taxon>
        <taxon>Muroidea</taxon>
        <taxon>Cricetidae</taxon>
        <taxon>Neotominae</taxon>
        <taxon>Neotoma</taxon>
    </lineage>
</organism>